<organism evidence="6 7">
    <name type="scientific">Belnapia mucosa</name>
    <dbReference type="NCBI Taxonomy" id="2804532"/>
    <lineage>
        <taxon>Bacteria</taxon>
        <taxon>Pseudomonadati</taxon>
        <taxon>Pseudomonadota</taxon>
        <taxon>Alphaproteobacteria</taxon>
        <taxon>Acetobacterales</taxon>
        <taxon>Roseomonadaceae</taxon>
        <taxon>Belnapia</taxon>
    </lineage>
</organism>
<dbReference type="EMBL" id="JAEUXJ010000038">
    <property type="protein sequence ID" value="MBL6459405.1"/>
    <property type="molecule type" value="Genomic_DNA"/>
</dbReference>
<sequence>METPTLRQLRTFLAAVERGSVTEAARSLHLTQPAASQQLRELERILGVRLLDRAGGRVVATSAGHAVIEPARRAQVAAAEVVSAAAAFRSGETGRVRLGTGATACIHLLPPVLAAAKARMPGLEILVAIGNTPEILRRIEEGDLDAGFVTMPRNLSRSLTTAARRHDGLEALVPTGTSGTEALSPAQLMTMPLILYESGGDTRGVVDAWFREAGLVPKPIMELGSVEAIKVLVASGLGASVLPALALADDVPGARRRPLRPTVSRELGLVLRKEKVLDRSLRVVVEALEAAS</sequence>
<comment type="caution">
    <text evidence="6">The sequence shown here is derived from an EMBL/GenBank/DDBJ whole genome shotgun (WGS) entry which is preliminary data.</text>
</comment>
<keyword evidence="2" id="KW-0805">Transcription regulation</keyword>
<dbReference type="InterPro" id="IPR005119">
    <property type="entry name" value="LysR_subst-bd"/>
</dbReference>
<dbReference type="Gene3D" id="3.40.190.10">
    <property type="entry name" value="Periplasmic binding protein-like II"/>
    <property type="match status" value="2"/>
</dbReference>
<reference evidence="6 7" key="1">
    <citation type="submission" date="2021-01" db="EMBL/GenBank/DDBJ databases">
        <title>Belnapia mucosa sp. nov. and Belnapia arida sp. nov., isolated from the Tabernas Desert (Almeria, Spain).</title>
        <authorList>
            <person name="Molina-Menor E."/>
            <person name="Vidal-Verdu A."/>
            <person name="Calonge A."/>
            <person name="Satari L."/>
            <person name="Pereto Magraner J."/>
            <person name="Porcar Miralles M."/>
        </authorList>
    </citation>
    <scope>NUCLEOTIDE SEQUENCE [LARGE SCALE GENOMIC DNA]</scope>
    <source>
        <strain evidence="6 7">T6</strain>
    </source>
</reference>
<dbReference type="SUPFAM" id="SSF53850">
    <property type="entry name" value="Periplasmic binding protein-like II"/>
    <property type="match status" value="1"/>
</dbReference>
<name>A0ABS1VCI1_9PROT</name>
<dbReference type="CDD" id="cd05466">
    <property type="entry name" value="PBP2_LTTR_substrate"/>
    <property type="match status" value="1"/>
</dbReference>
<feature type="domain" description="HTH lysR-type" evidence="5">
    <location>
        <begin position="4"/>
        <end position="61"/>
    </location>
</feature>
<proteinExistence type="inferred from homology"/>
<dbReference type="PRINTS" id="PR00039">
    <property type="entry name" value="HTHLYSR"/>
</dbReference>
<dbReference type="InterPro" id="IPR036390">
    <property type="entry name" value="WH_DNA-bd_sf"/>
</dbReference>
<gene>
    <name evidence="6" type="ORF">JMJ55_29245</name>
</gene>
<evidence type="ECO:0000256" key="4">
    <source>
        <dbReference type="ARBA" id="ARBA00023163"/>
    </source>
</evidence>
<dbReference type="PANTHER" id="PTHR30126:SF39">
    <property type="entry name" value="HTH-TYPE TRANSCRIPTIONAL REGULATOR CYSL"/>
    <property type="match status" value="1"/>
</dbReference>
<dbReference type="InterPro" id="IPR036388">
    <property type="entry name" value="WH-like_DNA-bd_sf"/>
</dbReference>
<dbReference type="SUPFAM" id="SSF46785">
    <property type="entry name" value="Winged helix' DNA-binding domain"/>
    <property type="match status" value="1"/>
</dbReference>
<evidence type="ECO:0000256" key="2">
    <source>
        <dbReference type="ARBA" id="ARBA00023015"/>
    </source>
</evidence>
<comment type="similarity">
    <text evidence="1">Belongs to the LysR transcriptional regulatory family.</text>
</comment>
<keyword evidence="3" id="KW-0238">DNA-binding</keyword>
<dbReference type="Pfam" id="PF03466">
    <property type="entry name" value="LysR_substrate"/>
    <property type="match status" value="1"/>
</dbReference>
<dbReference type="InterPro" id="IPR000847">
    <property type="entry name" value="LysR_HTH_N"/>
</dbReference>
<evidence type="ECO:0000313" key="6">
    <source>
        <dbReference type="EMBL" id="MBL6459405.1"/>
    </source>
</evidence>
<evidence type="ECO:0000313" key="7">
    <source>
        <dbReference type="Proteomes" id="UP000606490"/>
    </source>
</evidence>
<dbReference type="Gene3D" id="1.10.10.10">
    <property type="entry name" value="Winged helix-like DNA-binding domain superfamily/Winged helix DNA-binding domain"/>
    <property type="match status" value="1"/>
</dbReference>
<protein>
    <submittedName>
        <fullName evidence="6">LysR family transcriptional regulator</fullName>
    </submittedName>
</protein>
<dbReference type="Pfam" id="PF00126">
    <property type="entry name" value="HTH_1"/>
    <property type="match status" value="1"/>
</dbReference>
<evidence type="ECO:0000256" key="1">
    <source>
        <dbReference type="ARBA" id="ARBA00009437"/>
    </source>
</evidence>
<dbReference type="RefSeq" id="WP_202829139.1">
    <property type="nucleotide sequence ID" value="NZ_JAEUXJ010000038.1"/>
</dbReference>
<dbReference type="Proteomes" id="UP000606490">
    <property type="component" value="Unassembled WGS sequence"/>
</dbReference>
<dbReference type="PROSITE" id="PS50931">
    <property type="entry name" value="HTH_LYSR"/>
    <property type="match status" value="1"/>
</dbReference>
<accession>A0ABS1VCI1</accession>
<evidence type="ECO:0000259" key="5">
    <source>
        <dbReference type="PROSITE" id="PS50931"/>
    </source>
</evidence>
<keyword evidence="4" id="KW-0804">Transcription</keyword>
<keyword evidence="7" id="KW-1185">Reference proteome</keyword>
<evidence type="ECO:0000256" key="3">
    <source>
        <dbReference type="ARBA" id="ARBA00023125"/>
    </source>
</evidence>
<dbReference type="PANTHER" id="PTHR30126">
    <property type="entry name" value="HTH-TYPE TRANSCRIPTIONAL REGULATOR"/>
    <property type="match status" value="1"/>
</dbReference>